<gene>
    <name evidence="1" type="ORF">NYO99_13525</name>
</gene>
<sequence>MNFAYTLVYVADVAASLAFFERAFGLPARFLHESGAYGEVDTGASGTKLAFVDHATARDSVQHDYVAADASARPLGMEIGFTVADVPAAFERAVAAGAQALAAPVTKPWGQTVAYVRCPDGTLVELCTAMA</sequence>
<evidence type="ECO:0000313" key="1">
    <source>
        <dbReference type="EMBL" id="MCY4746000.1"/>
    </source>
</evidence>
<organism evidence="1 2">
    <name type="scientific">Roseateles hydrophilus</name>
    <dbReference type="NCBI Taxonomy" id="2975054"/>
    <lineage>
        <taxon>Bacteria</taxon>
        <taxon>Pseudomonadati</taxon>
        <taxon>Pseudomonadota</taxon>
        <taxon>Betaproteobacteria</taxon>
        <taxon>Burkholderiales</taxon>
        <taxon>Sphaerotilaceae</taxon>
        <taxon>Roseateles</taxon>
    </lineage>
</organism>
<accession>A0ACC6CCI8</accession>
<reference evidence="1" key="1">
    <citation type="submission" date="2022-08" db="EMBL/GenBank/DDBJ databases">
        <title>Genome sequencing of Pelomonas sp. UHG3.</title>
        <authorList>
            <person name="So Y."/>
        </authorList>
    </citation>
    <scope>NUCLEOTIDE SEQUENCE</scope>
    <source>
        <strain evidence="1">UHG3</strain>
    </source>
</reference>
<comment type="caution">
    <text evidence="1">The sequence shown here is derived from an EMBL/GenBank/DDBJ whole genome shotgun (WGS) entry which is preliminary data.</text>
</comment>
<dbReference type="Proteomes" id="UP001076464">
    <property type="component" value="Unassembled WGS sequence"/>
</dbReference>
<evidence type="ECO:0000313" key="2">
    <source>
        <dbReference type="Proteomes" id="UP001076464"/>
    </source>
</evidence>
<dbReference type="EMBL" id="JAPPUY010000003">
    <property type="protein sequence ID" value="MCY4746000.1"/>
    <property type="molecule type" value="Genomic_DNA"/>
</dbReference>
<keyword evidence="2" id="KW-1185">Reference proteome</keyword>
<protein>
    <submittedName>
        <fullName evidence="1">VOC family protein</fullName>
    </submittedName>
</protein>
<name>A0ACC6CCI8_9BURK</name>
<proteinExistence type="predicted"/>